<dbReference type="SUPFAM" id="SSF50249">
    <property type="entry name" value="Nucleic acid-binding proteins"/>
    <property type="match status" value="1"/>
</dbReference>
<dbReference type="GO" id="GO:0003697">
    <property type="term" value="F:single-stranded DNA binding"/>
    <property type="evidence" value="ECO:0007669"/>
    <property type="project" value="UniProtKB-UniRule"/>
</dbReference>
<keyword evidence="1 2" id="KW-0238">DNA-binding</keyword>
<dbReference type="PROSITE" id="PS50935">
    <property type="entry name" value="SSB"/>
    <property type="match status" value="1"/>
</dbReference>
<dbReference type="Pfam" id="PF00436">
    <property type="entry name" value="SSB"/>
    <property type="match status" value="1"/>
</dbReference>
<gene>
    <name evidence="5" type="ordered locus">Despr_0132</name>
</gene>
<dbReference type="PANTHER" id="PTHR10302:SF27">
    <property type="entry name" value="SINGLE-STRANDED DNA-BINDING PROTEIN"/>
    <property type="match status" value="1"/>
</dbReference>
<dbReference type="Proteomes" id="UP000006365">
    <property type="component" value="Chromosome"/>
</dbReference>
<feature type="region of interest" description="Disordered" evidence="4">
    <location>
        <begin position="104"/>
        <end position="130"/>
    </location>
</feature>
<evidence type="ECO:0000256" key="2">
    <source>
        <dbReference type="HAMAP-Rule" id="MF_00984"/>
    </source>
</evidence>
<name>A0A7U3YJ21_DESPD</name>
<dbReference type="PANTHER" id="PTHR10302">
    <property type="entry name" value="SINGLE-STRANDED DNA-BINDING PROTEIN"/>
    <property type="match status" value="1"/>
</dbReference>
<accession>A0A7U3YJ21</accession>
<dbReference type="InterPro" id="IPR011344">
    <property type="entry name" value="ssDNA-bd"/>
</dbReference>
<dbReference type="HAMAP" id="MF_00984">
    <property type="entry name" value="SSB"/>
    <property type="match status" value="1"/>
</dbReference>
<dbReference type="Gene3D" id="2.40.50.140">
    <property type="entry name" value="Nucleic acid-binding proteins"/>
    <property type="match status" value="1"/>
</dbReference>
<dbReference type="CDD" id="cd04496">
    <property type="entry name" value="SSB_OBF"/>
    <property type="match status" value="1"/>
</dbReference>
<dbReference type="RefSeq" id="WP_015722871.1">
    <property type="nucleotide sequence ID" value="NC_014972.1"/>
</dbReference>
<dbReference type="GO" id="GO:0006260">
    <property type="term" value="P:DNA replication"/>
    <property type="evidence" value="ECO:0007669"/>
    <property type="project" value="InterPro"/>
</dbReference>
<evidence type="ECO:0000313" key="6">
    <source>
        <dbReference type="Proteomes" id="UP000006365"/>
    </source>
</evidence>
<sequence length="130" mass="14532">MLNKTMLIGNLGADVDIRYTKNQVAVATFRVATTERWRDAQGNPQEATEWHRIVAFAKLAEICGAYLAKGARVYIEGRLQTRKWQDTDGGNRFTTEIIAREMKMLGGGDRNAPPAPPEEQEPPVSDEVPF</sequence>
<reference evidence="5 6" key="1">
    <citation type="journal article" date="2011" name="Stand. Genomic Sci.">
        <title>Complete genome sequence of Desulfobulbus propionicus type strain (1pr3).</title>
        <authorList>
            <person name="Pagani I."/>
            <person name="Lapidus A."/>
            <person name="Nolan M."/>
            <person name="Lucas S."/>
            <person name="Hammon N."/>
            <person name="Deshpande S."/>
            <person name="Cheng J.F."/>
            <person name="Chertkov O."/>
            <person name="Davenport K."/>
            <person name="Tapia R."/>
            <person name="Han C."/>
            <person name="Goodwin L."/>
            <person name="Pitluck S."/>
            <person name="Liolios K."/>
            <person name="Mavromatis K."/>
            <person name="Ivanova N."/>
            <person name="Mikhailova N."/>
            <person name="Pati A."/>
            <person name="Chen A."/>
            <person name="Palaniappan K."/>
            <person name="Land M."/>
            <person name="Hauser L."/>
            <person name="Chang Y.J."/>
            <person name="Jeffries C.D."/>
            <person name="Detter J.C."/>
            <person name="Brambilla E."/>
            <person name="Kannan K.P."/>
            <person name="Djao O.D."/>
            <person name="Rohde M."/>
            <person name="Pukall R."/>
            <person name="Spring S."/>
            <person name="Goker M."/>
            <person name="Sikorski J."/>
            <person name="Woyke T."/>
            <person name="Bristow J."/>
            <person name="Eisen J.A."/>
            <person name="Markowitz V."/>
            <person name="Hugenholtz P."/>
            <person name="Kyrpides N.C."/>
            <person name="Klenk H.P."/>
        </authorList>
    </citation>
    <scope>NUCLEOTIDE SEQUENCE [LARGE SCALE GENOMIC DNA]</scope>
    <source>
        <strain evidence="6">ATCC 33891 / DSM 2032 / 1pr3</strain>
    </source>
</reference>
<keyword evidence="6" id="KW-1185">Reference proteome</keyword>
<comment type="subunit">
    <text evidence="2">Homotetramer.</text>
</comment>
<organism evidence="5 6">
    <name type="scientific">Desulfobulbus propionicus (strain ATCC 33891 / DSM 2032 / VKM B-1956 / 1pr3)</name>
    <dbReference type="NCBI Taxonomy" id="577650"/>
    <lineage>
        <taxon>Bacteria</taxon>
        <taxon>Pseudomonadati</taxon>
        <taxon>Thermodesulfobacteriota</taxon>
        <taxon>Desulfobulbia</taxon>
        <taxon>Desulfobulbales</taxon>
        <taxon>Desulfobulbaceae</taxon>
        <taxon>Desulfobulbus</taxon>
    </lineage>
</organism>
<protein>
    <recommendedName>
        <fullName evidence="2 3">Single-stranded DNA-binding protein</fullName>
        <shortName evidence="2">SSB</shortName>
    </recommendedName>
</protein>
<comment type="caution">
    <text evidence="2">Lacks conserved residue(s) required for the propagation of feature annotation.</text>
</comment>
<dbReference type="InterPro" id="IPR000424">
    <property type="entry name" value="Primosome_PriB/ssb"/>
</dbReference>
<dbReference type="AlphaFoldDB" id="A0A7U3YJ21"/>
<evidence type="ECO:0000256" key="3">
    <source>
        <dbReference type="RuleBase" id="RU000524"/>
    </source>
</evidence>
<dbReference type="KEGG" id="dpr:Despr_0132"/>
<dbReference type="NCBIfam" id="TIGR00621">
    <property type="entry name" value="ssb"/>
    <property type="match status" value="1"/>
</dbReference>
<dbReference type="GO" id="GO:0009295">
    <property type="term" value="C:nucleoid"/>
    <property type="evidence" value="ECO:0007669"/>
    <property type="project" value="TreeGrafter"/>
</dbReference>
<evidence type="ECO:0000313" key="5">
    <source>
        <dbReference type="EMBL" id="ADW16323.1"/>
    </source>
</evidence>
<evidence type="ECO:0000256" key="4">
    <source>
        <dbReference type="SAM" id="MobiDB-lite"/>
    </source>
</evidence>
<proteinExistence type="inferred from homology"/>
<evidence type="ECO:0000256" key="1">
    <source>
        <dbReference type="ARBA" id="ARBA00023125"/>
    </source>
</evidence>
<dbReference type="InterPro" id="IPR012340">
    <property type="entry name" value="NA-bd_OB-fold"/>
</dbReference>
<dbReference type="EMBL" id="CP002364">
    <property type="protein sequence ID" value="ADW16323.1"/>
    <property type="molecule type" value="Genomic_DNA"/>
</dbReference>